<gene>
    <name evidence="9" type="ORF">GCM10011391_04210</name>
</gene>
<evidence type="ECO:0000256" key="1">
    <source>
        <dbReference type="ARBA" id="ARBA00004651"/>
    </source>
</evidence>
<dbReference type="InterPro" id="IPR035906">
    <property type="entry name" value="MetI-like_sf"/>
</dbReference>
<dbReference type="InterPro" id="IPR051393">
    <property type="entry name" value="ABC_transporter_permease"/>
</dbReference>
<dbReference type="PROSITE" id="PS50928">
    <property type="entry name" value="ABC_TM1"/>
    <property type="match status" value="1"/>
</dbReference>
<reference evidence="9" key="2">
    <citation type="submission" date="2020-09" db="EMBL/GenBank/DDBJ databases">
        <authorList>
            <person name="Sun Q."/>
            <person name="Zhou Y."/>
        </authorList>
    </citation>
    <scope>NUCLEOTIDE SEQUENCE</scope>
    <source>
        <strain evidence="9">CGMCC 1.15371</strain>
    </source>
</reference>
<evidence type="ECO:0000313" key="9">
    <source>
        <dbReference type="EMBL" id="GGE28809.1"/>
    </source>
</evidence>
<feature type="transmembrane region" description="Helical" evidence="7">
    <location>
        <begin position="12"/>
        <end position="31"/>
    </location>
</feature>
<keyword evidence="6 7" id="KW-0472">Membrane</keyword>
<feature type="transmembrane region" description="Helical" evidence="7">
    <location>
        <begin position="159"/>
        <end position="178"/>
    </location>
</feature>
<keyword evidence="2 7" id="KW-0813">Transport</keyword>
<organism evidence="9 10">
    <name type="scientific">Pullulanibacillus camelliae</name>
    <dbReference type="NCBI Taxonomy" id="1707096"/>
    <lineage>
        <taxon>Bacteria</taxon>
        <taxon>Bacillati</taxon>
        <taxon>Bacillota</taxon>
        <taxon>Bacilli</taxon>
        <taxon>Bacillales</taxon>
        <taxon>Sporolactobacillaceae</taxon>
        <taxon>Pullulanibacillus</taxon>
    </lineage>
</organism>
<evidence type="ECO:0000256" key="7">
    <source>
        <dbReference type="RuleBase" id="RU363032"/>
    </source>
</evidence>
<protein>
    <submittedName>
        <fullName evidence="9">Spermidine/putrescine ABC transporter permease</fullName>
    </submittedName>
</protein>
<dbReference type="Pfam" id="PF00528">
    <property type="entry name" value="BPD_transp_1"/>
    <property type="match status" value="1"/>
</dbReference>
<dbReference type="CDD" id="cd06261">
    <property type="entry name" value="TM_PBP2"/>
    <property type="match status" value="1"/>
</dbReference>
<name>A0A8J2YEM1_9BACL</name>
<dbReference type="Proteomes" id="UP000628775">
    <property type="component" value="Unassembled WGS sequence"/>
</dbReference>
<reference evidence="9" key="1">
    <citation type="journal article" date="2014" name="Int. J. Syst. Evol. Microbiol.">
        <title>Complete genome sequence of Corynebacterium casei LMG S-19264T (=DSM 44701T), isolated from a smear-ripened cheese.</title>
        <authorList>
            <consortium name="US DOE Joint Genome Institute (JGI-PGF)"/>
            <person name="Walter F."/>
            <person name="Albersmeier A."/>
            <person name="Kalinowski J."/>
            <person name="Ruckert C."/>
        </authorList>
    </citation>
    <scope>NUCLEOTIDE SEQUENCE</scope>
    <source>
        <strain evidence="9">CGMCC 1.15371</strain>
    </source>
</reference>
<evidence type="ECO:0000313" key="10">
    <source>
        <dbReference type="Proteomes" id="UP000628775"/>
    </source>
</evidence>
<evidence type="ECO:0000256" key="3">
    <source>
        <dbReference type="ARBA" id="ARBA00022475"/>
    </source>
</evidence>
<keyword evidence="3" id="KW-1003">Cell membrane</keyword>
<dbReference type="Gene3D" id="1.10.3720.10">
    <property type="entry name" value="MetI-like"/>
    <property type="match status" value="1"/>
</dbReference>
<dbReference type="GO" id="GO:0055085">
    <property type="term" value="P:transmembrane transport"/>
    <property type="evidence" value="ECO:0007669"/>
    <property type="project" value="InterPro"/>
</dbReference>
<feature type="transmembrane region" description="Helical" evidence="7">
    <location>
        <begin position="73"/>
        <end position="95"/>
    </location>
</feature>
<comment type="subcellular location">
    <subcellularLocation>
        <location evidence="1 7">Cell membrane</location>
        <topology evidence="1 7">Multi-pass membrane protein</topology>
    </subcellularLocation>
</comment>
<evidence type="ECO:0000259" key="8">
    <source>
        <dbReference type="PROSITE" id="PS50928"/>
    </source>
</evidence>
<evidence type="ECO:0000256" key="4">
    <source>
        <dbReference type="ARBA" id="ARBA00022692"/>
    </source>
</evidence>
<dbReference type="PANTHER" id="PTHR30193">
    <property type="entry name" value="ABC TRANSPORTER PERMEASE PROTEIN"/>
    <property type="match status" value="1"/>
</dbReference>
<evidence type="ECO:0000256" key="2">
    <source>
        <dbReference type="ARBA" id="ARBA00022448"/>
    </source>
</evidence>
<evidence type="ECO:0000256" key="6">
    <source>
        <dbReference type="ARBA" id="ARBA00023136"/>
    </source>
</evidence>
<dbReference type="AlphaFoldDB" id="A0A8J2YEM1"/>
<comment type="similarity">
    <text evidence="7">Belongs to the binding-protein-dependent transport system permease family.</text>
</comment>
<keyword evidence="4 7" id="KW-0812">Transmembrane</keyword>
<dbReference type="GO" id="GO:0005886">
    <property type="term" value="C:plasma membrane"/>
    <property type="evidence" value="ECO:0007669"/>
    <property type="project" value="UniProtKB-SubCell"/>
</dbReference>
<proteinExistence type="inferred from homology"/>
<feature type="domain" description="ABC transmembrane type-1" evidence="8">
    <location>
        <begin position="69"/>
        <end position="281"/>
    </location>
</feature>
<dbReference type="EMBL" id="BMIR01000001">
    <property type="protein sequence ID" value="GGE28809.1"/>
    <property type="molecule type" value="Genomic_DNA"/>
</dbReference>
<keyword evidence="5 7" id="KW-1133">Transmembrane helix</keyword>
<comment type="caution">
    <text evidence="9">The sequence shown here is derived from an EMBL/GenBank/DDBJ whole genome shotgun (WGS) entry which is preliminary data.</text>
</comment>
<dbReference type="SUPFAM" id="SSF161098">
    <property type="entry name" value="MetI-like"/>
    <property type="match status" value="1"/>
</dbReference>
<dbReference type="InterPro" id="IPR000515">
    <property type="entry name" value="MetI-like"/>
</dbReference>
<accession>A0A8J2YEM1</accession>
<dbReference type="PANTHER" id="PTHR30193:SF1">
    <property type="entry name" value="ABC TRANSPORTER PERMEASE PROTEIN YESP-RELATED"/>
    <property type="match status" value="1"/>
</dbReference>
<dbReference type="RefSeq" id="WP_188688928.1">
    <property type="nucleotide sequence ID" value="NZ_BMIR01000001.1"/>
</dbReference>
<keyword evidence="10" id="KW-1185">Reference proteome</keyword>
<feature type="transmembrane region" description="Helical" evidence="7">
    <location>
        <begin position="212"/>
        <end position="234"/>
    </location>
</feature>
<feature type="transmembrane region" description="Helical" evidence="7">
    <location>
        <begin position="260"/>
        <end position="282"/>
    </location>
</feature>
<feature type="transmembrane region" description="Helical" evidence="7">
    <location>
        <begin position="107"/>
        <end position="127"/>
    </location>
</feature>
<sequence>MNLKRKNLRNGLLFISPWIIGFLVFTAYPLFSSLYYSFTEYNVISPPTFVGWDNYKQLLFQDKLFYKVLGNTLYLVVFGIGLTTVVTIFIAVLLNNKNIKGLSFFRVVFFLPTLVPLVILAILWIWVLQPDNGIVNSFLHLFGTNGPGWFSSPGWAKPAFILMMIWGSGRMIIIYLAGLQGISASLYEAARIDGAGPIQQFFQITLPMLKPVILFNVITGIIAVLQQFAEAFIITDGGPDGSTTFYALYLYQNAFQYSKMGYASAMGWILFVIALVIMLVLFRLTKRWGYDG</sequence>
<evidence type="ECO:0000256" key="5">
    <source>
        <dbReference type="ARBA" id="ARBA00022989"/>
    </source>
</evidence>